<name>A0ABN8PA38_9CNID</name>
<evidence type="ECO:0000256" key="2">
    <source>
        <dbReference type="PROSITE-ProRule" id="PRU00176"/>
    </source>
</evidence>
<dbReference type="InterPro" id="IPR035979">
    <property type="entry name" value="RBD_domain_sf"/>
</dbReference>
<feature type="domain" description="RRM" evidence="5">
    <location>
        <begin position="98"/>
        <end position="175"/>
    </location>
</feature>
<evidence type="ECO:0000256" key="4">
    <source>
        <dbReference type="SAM" id="MobiDB-lite"/>
    </source>
</evidence>
<dbReference type="SUPFAM" id="SSF54928">
    <property type="entry name" value="RNA-binding domain, RBD"/>
    <property type="match status" value="1"/>
</dbReference>
<dbReference type="SMART" id="SM00360">
    <property type="entry name" value="RRM"/>
    <property type="match status" value="1"/>
</dbReference>
<keyword evidence="7" id="KW-1185">Reference proteome</keyword>
<dbReference type="InterPro" id="IPR012677">
    <property type="entry name" value="Nucleotide-bd_a/b_plait_sf"/>
</dbReference>
<dbReference type="PANTHER" id="PTHR23236">
    <property type="entry name" value="EUKARYOTIC TRANSLATION INITIATION FACTOR 4B/4H"/>
    <property type="match status" value="1"/>
</dbReference>
<reference evidence="6 7" key="1">
    <citation type="submission" date="2022-05" db="EMBL/GenBank/DDBJ databases">
        <authorList>
            <consortium name="Genoscope - CEA"/>
            <person name="William W."/>
        </authorList>
    </citation>
    <scope>NUCLEOTIDE SEQUENCE [LARGE SCALE GENOMIC DNA]</scope>
</reference>
<dbReference type="EMBL" id="CALNXK010000063">
    <property type="protein sequence ID" value="CAH3139551.1"/>
    <property type="molecule type" value="Genomic_DNA"/>
</dbReference>
<gene>
    <name evidence="6" type="ORF">PLOB_00040829</name>
</gene>
<evidence type="ECO:0000313" key="6">
    <source>
        <dbReference type="EMBL" id="CAH3139551.1"/>
    </source>
</evidence>
<dbReference type="CDD" id="cd12550">
    <property type="entry name" value="RRM_II_PABPN1"/>
    <property type="match status" value="1"/>
</dbReference>
<evidence type="ECO:0000256" key="3">
    <source>
        <dbReference type="SAM" id="Coils"/>
    </source>
</evidence>
<evidence type="ECO:0000256" key="1">
    <source>
        <dbReference type="ARBA" id="ARBA00022884"/>
    </source>
</evidence>
<protein>
    <recommendedName>
        <fullName evidence="5">RRM domain-containing protein</fullName>
    </recommendedName>
</protein>
<evidence type="ECO:0000259" key="5">
    <source>
        <dbReference type="PROSITE" id="PS50102"/>
    </source>
</evidence>
<sequence length="233" mass="25820">MADLDENAQDSLLDAALHSTKDDDAVLGDISADPTVDDSLEDPELEAIKARVKEMEEEAEKLKEMQKQVEETIMSPTAGAGQPTFPKTLEEKGEIDSRSVYVGNVDYSATAEELEQHFHGCGSVNRVTILCDKFTGHPKGFAYIEFADKDSVDNAVSLDDSLFKGRQIKVNPKRTNRPGISTTDRGGSRGRGRGRGFRGGYYNPYNPYANYVPRPRGRAMFRGRGRAAWYSPY</sequence>
<organism evidence="6 7">
    <name type="scientific">Porites lobata</name>
    <dbReference type="NCBI Taxonomy" id="104759"/>
    <lineage>
        <taxon>Eukaryota</taxon>
        <taxon>Metazoa</taxon>
        <taxon>Cnidaria</taxon>
        <taxon>Anthozoa</taxon>
        <taxon>Hexacorallia</taxon>
        <taxon>Scleractinia</taxon>
        <taxon>Fungiina</taxon>
        <taxon>Poritidae</taxon>
        <taxon>Porites</taxon>
    </lineage>
</organism>
<dbReference type="Proteomes" id="UP001159405">
    <property type="component" value="Unassembled WGS sequence"/>
</dbReference>
<accession>A0ABN8PA38</accession>
<dbReference type="Gene3D" id="3.30.70.330">
    <property type="match status" value="1"/>
</dbReference>
<feature type="region of interest" description="Disordered" evidence="4">
    <location>
        <begin position="172"/>
        <end position="198"/>
    </location>
</feature>
<feature type="region of interest" description="Disordered" evidence="4">
    <location>
        <begin position="15"/>
        <end position="41"/>
    </location>
</feature>
<dbReference type="InterPro" id="IPR000504">
    <property type="entry name" value="RRM_dom"/>
</dbReference>
<dbReference type="PANTHER" id="PTHR23236:SF12">
    <property type="entry name" value="EUKARYOTIC INITIATION FACTOR 4B-RELATED"/>
    <property type="match status" value="1"/>
</dbReference>
<dbReference type="Pfam" id="PF00076">
    <property type="entry name" value="RRM_1"/>
    <property type="match status" value="1"/>
</dbReference>
<dbReference type="PROSITE" id="PS50102">
    <property type="entry name" value="RRM"/>
    <property type="match status" value="1"/>
</dbReference>
<feature type="coiled-coil region" evidence="3">
    <location>
        <begin position="45"/>
        <end position="75"/>
    </location>
</feature>
<evidence type="ECO:0000313" key="7">
    <source>
        <dbReference type="Proteomes" id="UP001159405"/>
    </source>
</evidence>
<keyword evidence="1 2" id="KW-0694">RNA-binding</keyword>
<keyword evidence="3" id="KW-0175">Coiled coil</keyword>
<proteinExistence type="predicted"/>
<comment type="caution">
    <text evidence="6">The sequence shown here is derived from an EMBL/GenBank/DDBJ whole genome shotgun (WGS) entry which is preliminary data.</text>
</comment>